<dbReference type="GO" id="GO:0046872">
    <property type="term" value="F:metal ion binding"/>
    <property type="evidence" value="ECO:0007669"/>
    <property type="project" value="UniProtKB-KW"/>
</dbReference>
<dbReference type="SMR" id="A0A6A6HNE7"/>
<dbReference type="OrthoDB" id="3039123at2759"/>
<dbReference type="Proteomes" id="UP000800092">
    <property type="component" value="Unassembled WGS sequence"/>
</dbReference>
<keyword evidence="6" id="KW-0106">Calcium</keyword>
<evidence type="ECO:0000256" key="8">
    <source>
        <dbReference type="RuleBase" id="RU361238"/>
    </source>
</evidence>
<evidence type="ECO:0000256" key="6">
    <source>
        <dbReference type="ARBA" id="ARBA00022837"/>
    </source>
</evidence>
<protein>
    <recommendedName>
        <fullName evidence="8">Carboxylic ester hydrolase</fullName>
        <ecNumber evidence="8">3.1.1.-</ecNumber>
    </recommendedName>
</protein>
<keyword evidence="10" id="KW-1185">Reference proteome</keyword>
<evidence type="ECO:0000256" key="3">
    <source>
        <dbReference type="ARBA" id="ARBA00022723"/>
    </source>
</evidence>
<dbReference type="InterPro" id="IPR029058">
    <property type="entry name" value="AB_hydrolase_fold"/>
</dbReference>
<keyword evidence="5 8" id="KW-0378">Hydrolase</keyword>
<accession>A0A6A6HNE7</accession>
<evidence type="ECO:0000313" key="9">
    <source>
        <dbReference type="EMBL" id="KAF2239338.1"/>
    </source>
</evidence>
<dbReference type="EC" id="3.1.1.-" evidence="8"/>
<keyword evidence="4 8" id="KW-0732">Signal</keyword>
<feature type="signal peptide" evidence="8">
    <location>
        <begin position="1"/>
        <end position="19"/>
    </location>
</feature>
<evidence type="ECO:0000256" key="1">
    <source>
        <dbReference type="ARBA" id="ARBA00006249"/>
    </source>
</evidence>
<gene>
    <name evidence="9" type="ORF">EV356DRAFT_439089</name>
</gene>
<comment type="similarity">
    <text evidence="1 8">Belongs to the tannase family.</text>
</comment>
<dbReference type="InterPro" id="IPR011118">
    <property type="entry name" value="Tannase/feruloyl_esterase"/>
</dbReference>
<evidence type="ECO:0000256" key="7">
    <source>
        <dbReference type="ARBA" id="ARBA00023157"/>
    </source>
</evidence>
<dbReference type="Pfam" id="PF07519">
    <property type="entry name" value="Tannase"/>
    <property type="match status" value="1"/>
</dbReference>
<evidence type="ECO:0000256" key="5">
    <source>
        <dbReference type="ARBA" id="ARBA00022801"/>
    </source>
</evidence>
<dbReference type="AlphaFoldDB" id="A0A6A6HNE7"/>
<sequence length="572" mass="61637">MRFLFLSMIIAAAAASALSLSNVCTDSNVQSSLAPITINGITIDSNSVVATPVYNYTVSDSDNYPGASGLSFCNVTLSYSHNGISDNVLLWYWLPAQSQFENRFLATGGGGYNINSGSSGLAGGIIYGAVTGLTDGGFGGFDVSLEEVILKANGTLNYEALFAFGYKAIHEMTEIGTALTKNYYNTSKTYTYYQGCSEGGREGWSQVQRHGDQYDGAVIGAPAFRQAFQQVNHLFSGVVEATLDYAPSPCELEKINNDTIAACDSLDGKVDGVVSRTDLCKLHYNVTASVGKNYSCAASTGFGGSTPAASGIVTAEAAAVANAILAGLHDSKGRQVYVSYQSSADFEDAQTTYNTTSGQYYATASGLGAAYIQQFLYELNATTMSIDGITYDTLRGWMLEGMQKFADTLQTVWPDLETFHAHGGKVLHYHGESDPSIPTSSSVIYQDAVRRTMYPGLGFNESFAQLDDWYRLFLIPGAAHCAPNAEQPNGPFPQQTLKTVIDWVEKGVNPKVLNGTVLQGEEYGRHEDICSFPLRPSWHGENSTVQCVYDQVSLDTWFPDLNSIPLPVYADP</sequence>
<reference evidence="9" key="1">
    <citation type="journal article" date="2020" name="Stud. Mycol.">
        <title>101 Dothideomycetes genomes: a test case for predicting lifestyles and emergence of pathogens.</title>
        <authorList>
            <person name="Haridas S."/>
            <person name="Albert R."/>
            <person name="Binder M."/>
            <person name="Bloem J."/>
            <person name="Labutti K."/>
            <person name="Salamov A."/>
            <person name="Andreopoulos B."/>
            <person name="Baker S."/>
            <person name="Barry K."/>
            <person name="Bills G."/>
            <person name="Bluhm B."/>
            <person name="Cannon C."/>
            <person name="Castanera R."/>
            <person name="Culley D."/>
            <person name="Daum C."/>
            <person name="Ezra D."/>
            <person name="Gonzalez J."/>
            <person name="Henrissat B."/>
            <person name="Kuo A."/>
            <person name="Liang C."/>
            <person name="Lipzen A."/>
            <person name="Lutzoni F."/>
            <person name="Magnuson J."/>
            <person name="Mondo S."/>
            <person name="Nolan M."/>
            <person name="Ohm R."/>
            <person name="Pangilinan J."/>
            <person name="Park H.-J."/>
            <person name="Ramirez L."/>
            <person name="Alfaro M."/>
            <person name="Sun H."/>
            <person name="Tritt A."/>
            <person name="Yoshinaga Y."/>
            <person name="Zwiers L.-H."/>
            <person name="Turgeon B."/>
            <person name="Goodwin S."/>
            <person name="Spatafora J."/>
            <person name="Crous P."/>
            <person name="Grigoriev I."/>
        </authorList>
    </citation>
    <scope>NUCLEOTIDE SEQUENCE</scope>
    <source>
        <strain evidence="9">Tuck. ex Michener</strain>
    </source>
</reference>
<proteinExistence type="inferred from homology"/>
<dbReference type="PANTHER" id="PTHR33938">
    <property type="entry name" value="FERULOYL ESTERASE B-RELATED"/>
    <property type="match status" value="1"/>
</dbReference>
<dbReference type="EMBL" id="ML991773">
    <property type="protein sequence ID" value="KAF2239338.1"/>
    <property type="molecule type" value="Genomic_DNA"/>
</dbReference>
<dbReference type="PANTHER" id="PTHR33938:SF16">
    <property type="entry name" value="CARBOXYLIC ESTER HYDROLASE"/>
    <property type="match status" value="1"/>
</dbReference>
<evidence type="ECO:0000313" key="10">
    <source>
        <dbReference type="Proteomes" id="UP000800092"/>
    </source>
</evidence>
<name>A0A6A6HNE7_VIRVR</name>
<dbReference type="SUPFAM" id="SSF53474">
    <property type="entry name" value="alpha/beta-Hydrolases"/>
    <property type="match status" value="1"/>
</dbReference>
<keyword evidence="3" id="KW-0479">Metal-binding</keyword>
<organism evidence="9 10">
    <name type="scientific">Viridothelium virens</name>
    <name type="common">Speckled blister lichen</name>
    <name type="synonym">Trypethelium virens</name>
    <dbReference type="NCBI Taxonomy" id="1048519"/>
    <lineage>
        <taxon>Eukaryota</taxon>
        <taxon>Fungi</taxon>
        <taxon>Dikarya</taxon>
        <taxon>Ascomycota</taxon>
        <taxon>Pezizomycotina</taxon>
        <taxon>Dothideomycetes</taxon>
        <taxon>Dothideomycetes incertae sedis</taxon>
        <taxon>Trypetheliales</taxon>
        <taxon>Trypetheliaceae</taxon>
        <taxon>Viridothelium</taxon>
    </lineage>
</organism>
<evidence type="ECO:0000256" key="2">
    <source>
        <dbReference type="ARBA" id="ARBA00022487"/>
    </source>
</evidence>
<keyword evidence="7" id="KW-1015">Disulfide bond</keyword>
<keyword evidence="2" id="KW-0719">Serine esterase</keyword>
<dbReference type="GO" id="GO:0030600">
    <property type="term" value="F:feruloyl esterase activity"/>
    <property type="evidence" value="ECO:0007669"/>
    <property type="project" value="UniProtKB-ARBA"/>
</dbReference>
<evidence type="ECO:0000256" key="4">
    <source>
        <dbReference type="ARBA" id="ARBA00022729"/>
    </source>
</evidence>
<feature type="chain" id="PRO_5025713543" description="Carboxylic ester hydrolase" evidence="8">
    <location>
        <begin position="20"/>
        <end position="572"/>
    </location>
</feature>